<dbReference type="InterPro" id="IPR010730">
    <property type="entry name" value="HET"/>
</dbReference>
<dbReference type="Pfam" id="PF06985">
    <property type="entry name" value="HET"/>
    <property type="match status" value="1"/>
</dbReference>
<dbReference type="OrthoDB" id="270167at2759"/>
<dbReference type="Proteomes" id="UP000293360">
    <property type="component" value="Unassembled WGS sequence"/>
</dbReference>
<proteinExistence type="predicted"/>
<dbReference type="AlphaFoldDB" id="A0A4Q4SW88"/>
<comment type="caution">
    <text evidence="2">The sequence shown here is derived from an EMBL/GenBank/DDBJ whole genome shotgun (WGS) entry which is preliminary data.</text>
</comment>
<evidence type="ECO:0000313" key="2">
    <source>
        <dbReference type="EMBL" id="RYO79113.1"/>
    </source>
</evidence>
<dbReference type="EMBL" id="QJNU01001140">
    <property type="protein sequence ID" value="RYO79113.1"/>
    <property type="molecule type" value="Genomic_DNA"/>
</dbReference>
<accession>A0A4Q4SW88</accession>
<dbReference type="STRING" id="155417.A0A4Q4SW88"/>
<gene>
    <name evidence="2" type="ORF">DL764_010050</name>
</gene>
<protein>
    <recommendedName>
        <fullName evidence="1">Heterokaryon incompatibility domain-containing protein</fullName>
    </recommendedName>
</protein>
<sequence length="694" mass="79389">MSEPRPNDDTGDSLRNIVGRHGVSITSLLLDSANKTVEQAKYTKYIKKLEVFSPAERRKRKRGNDGKYVEEKETYLDRDWINAFGQQDYVALSYTWRASEHEKDDEARARTYFVQQSRDGPFYRSPVRDVVFDRAIRYMDAVGARFFWIDRHSIKQETECNESDCGHEPCICKAEALHVMDLVYRQSKYPVALLGNVVKSAKELDLLRDLLKDRLTIARSSLSGESFQIVERKTSQANDTLLLLREITSDLWWTRAWTFQENYRGSDRMMLLMRHAPELETGKESAAVFGDIKGELRFSSVHFSRQATKLCLALSRHSPELPAGDRGEIIKSVLDALGRYTMLLEETEAMSTAVIANVNARDLKDPWDRLDIIANCCQYSLRMDWREIRRSSSDGGSLSAALMAQYLVNGELLHNGEDPSRAARDIARMSVAKALQYLSFNGFRAPRDEADRNWSHNKRCRLLETQITPSGVVAKGHLWELGTIIHTADASLDLRVKNPRVRDLSLECCKHLKWLADKLYDRRCSTLPKKLNEFVRADFPGVRNYRKTFSEAYMSTMAEEVSDAIAERKRLRLGRLWQRSGRPGPYSAVFIWDDGGVQEQEEDDDYHFVFTSTCPEDGGTPWHESNDTARHVSLEVNVTAEETGDQLPRLYTKRWVRGLMFFEGCEREEVLFPWPVPLVGIIPSGSGSDSDSSV</sequence>
<evidence type="ECO:0000259" key="1">
    <source>
        <dbReference type="Pfam" id="PF06985"/>
    </source>
</evidence>
<keyword evidence="3" id="KW-1185">Reference proteome</keyword>
<organism evidence="2 3">
    <name type="scientific">Monosporascus ibericus</name>
    <dbReference type="NCBI Taxonomy" id="155417"/>
    <lineage>
        <taxon>Eukaryota</taxon>
        <taxon>Fungi</taxon>
        <taxon>Dikarya</taxon>
        <taxon>Ascomycota</taxon>
        <taxon>Pezizomycotina</taxon>
        <taxon>Sordariomycetes</taxon>
        <taxon>Xylariomycetidae</taxon>
        <taxon>Xylariales</taxon>
        <taxon>Xylariales incertae sedis</taxon>
        <taxon>Monosporascus</taxon>
    </lineage>
</organism>
<reference evidence="2 3" key="1">
    <citation type="submission" date="2018-06" db="EMBL/GenBank/DDBJ databases">
        <title>Complete Genomes of Monosporascus.</title>
        <authorList>
            <person name="Robinson A.J."/>
            <person name="Natvig D.O."/>
        </authorList>
    </citation>
    <scope>NUCLEOTIDE SEQUENCE [LARGE SCALE GENOMIC DNA]</scope>
    <source>
        <strain evidence="2 3">CBS 110550</strain>
    </source>
</reference>
<feature type="domain" description="Heterokaryon incompatibility" evidence="1">
    <location>
        <begin position="89"/>
        <end position="261"/>
    </location>
</feature>
<evidence type="ECO:0000313" key="3">
    <source>
        <dbReference type="Proteomes" id="UP000293360"/>
    </source>
</evidence>
<name>A0A4Q4SW88_9PEZI</name>